<sequence length="216" mass="24033">MSKLDFRKAAFFQSAPTLATCPPEVGREVAFAGRSNAGKSSAINCLTGNGKLARTSKTPGRTQLINYFQLGDEPLYLVDLPGYGFAKVPLATKKEWDKNLSEYLYERQSLVGLVLLMDIRQPMKEFDTMMLNWAVEREMAVQILLTKADKLKKGPAKSTQFAVQKQLKEANIDDLVSVQLFSSLKKSGVEQLATTLNQWLQPEPPTLACEPMSEPE</sequence>
<dbReference type="NCBIfam" id="TIGR03598">
    <property type="entry name" value="GTPase_YsxC"/>
    <property type="match status" value="1"/>
</dbReference>
<keyword evidence="13" id="KW-1185">Reference proteome</keyword>
<dbReference type="Proteomes" id="UP001409585">
    <property type="component" value="Unassembled WGS sequence"/>
</dbReference>
<dbReference type="PROSITE" id="PS51706">
    <property type="entry name" value="G_ENGB"/>
    <property type="match status" value="1"/>
</dbReference>
<evidence type="ECO:0000313" key="12">
    <source>
        <dbReference type="EMBL" id="GAA4958003.1"/>
    </source>
</evidence>
<name>A0AAV3U8G6_9ALTE</name>
<evidence type="ECO:0000313" key="13">
    <source>
        <dbReference type="Proteomes" id="UP001409585"/>
    </source>
</evidence>
<keyword evidence="5 10" id="KW-0547">Nucleotide-binding</keyword>
<comment type="caution">
    <text evidence="12">The sequence shown here is derived from an EMBL/GenBank/DDBJ whole genome shotgun (WGS) entry which is preliminary data.</text>
</comment>
<dbReference type="AlphaFoldDB" id="A0AAV3U8G6"/>
<dbReference type="Pfam" id="PF01926">
    <property type="entry name" value="MMR_HSR1"/>
    <property type="match status" value="1"/>
</dbReference>
<dbReference type="GO" id="GO:0046872">
    <property type="term" value="F:metal ion binding"/>
    <property type="evidence" value="ECO:0007669"/>
    <property type="project" value="UniProtKB-KW"/>
</dbReference>
<comment type="similarity">
    <text evidence="2 10">Belongs to the TRAFAC class TrmE-Era-EngA-EngB-Septin-like GTPase superfamily. EngB GTPase family.</text>
</comment>
<dbReference type="InterPro" id="IPR027417">
    <property type="entry name" value="P-loop_NTPase"/>
</dbReference>
<evidence type="ECO:0000256" key="1">
    <source>
        <dbReference type="ARBA" id="ARBA00001946"/>
    </source>
</evidence>
<dbReference type="RefSeq" id="WP_345427230.1">
    <property type="nucleotide sequence ID" value="NZ_AP031496.1"/>
</dbReference>
<keyword evidence="6" id="KW-0460">Magnesium</keyword>
<dbReference type="CDD" id="cd01876">
    <property type="entry name" value="YihA_EngB"/>
    <property type="match status" value="1"/>
</dbReference>
<gene>
    <name evidence="12" type="primary">yihA</name>
    <name evidence="10" type="synonym">engB</name>
    <name evidence="12" type="ORF">GCM10025791_43240</name>
</gene>
<dbReference type="InterPro" id="IPR006073">
    <property type="entry name" value="GTP-bd"/>
</dbReference>
<keyword evidence="4" id="KW-0479">Metal-binding</keyword>
<evidence type="ECO:0000256" key="5">
    <source>
        <dbReference type="ARBA" id="ARBA00022741"/>
    </source>
</evidence>
<dbReference type="Gene3D" id="3.40.50.300">
    <property type="entry name" value="P-loop containing nucleotide triphosphate hydrolases"/>
    <property type="match status" value="1"/>
</dbReference>
<accession>A0AAV3U8G6</accession>
<dbReference type="InterPro" id="IPR030393">
    <property type="entry name" value="G_ENGB_dom"/>
</dbReference>
<protein>
    <recommendedName>
        <fullName evidence="10">Probable GTP-binding protein EngB</fullName>
    </recommendedName>
</protein>
<keyword evidence="8 10" id="KW-0717">Septation</keyword>
<dbReference type="EMBL" id="BAABLX010000075">
    <property type="protein sequence ID" value="GAA4958003.1"/>
    <property type="molecule type" value="Genomic_DNA"/>
</dbReference>
<dbReference type="InterPro" id="IPR019987">
    <property type="entry name" value="GTP-bd_ribosome_bio_YsxC"/>
</dbReference>
<dbReference type="HAMAP" id="MF_00321">
    <property type="entry name" value="GTPase_EngB"/>
    <property type="match status" value="1"/>
</dbReference>
<evidence type="ECO:0000256" key="8">
    <source>
        <dbReference type="ARBA" id="ARBA00023210"/>
    </source>
</evidence>
<reference evidence="13" key="1">
    <citation type="journal article" date="2019" name="Int. J. Syst. Evol. Microbiol.">
        <title>The Global Catalogue of Microorganisms (GCM) 10K type strain sequencing project: providing services to taxonomists for standard genome sequencing and annotation.</title>
        <authorList>
            <consortium name="The Broad Institute Genomics Platform"/>
            <consortium name="The Broad Institute Genome Sequencing Center for Infectious Disease"/>
            <person name="Wu L."/>
            <person name="Ma J."/>
        </authorList>
    </citation>
    <scope>NUCLEOTIDE SEQUENCE [LARGE SCALE GENOMIC DNA]</scope>
    <source>
        <strain evidence="13">JCM 19134</strain>
    </source>
</reference>
<keyword evidence="9 10" id="KW-0131">Cell cycle</keyword>
<evidence type="ECO:0000256" key="3">
    <source>
        <dbReference type="ARBA" id="ARBA00022618"/>
    </source>
</evidence>
<evidence type="ECO:0000256" key="2">
    <source>
        <dbReference type="ARBA" id="ARBA00009638"/>
    </source>
</evidence>
<dbReference type="GO" id="GO:0000917">
    <property type="term" value="P:division septum assembly"/>
    <property type="evidence" value="ECO:0007669"/>
    <property type="project" value="UniProtKB-KW"/>
</dbReference>
<dbReference type="PANTHER" id="PTHR11649:SF13">
    <property type="entry name" value="ENGB-TYPE G DOMAIN-CONTAINING PROTEIN"/>
    <property type="match status" value="1"/>
</dbReference>
<evidence type="ECO:0000256" key="6">
    <source>
        <dbReference type="ARBA" id="ARBA00022842"/>
    </source>
</evidence>
<dbReference type="GO" id="GO:0005525">
    <property type="term" value="F:GTP binding"/>
    <property type="evidence" value="ECO:0007669"/>
    <property type="project" value="UniProtKB-UniRule"/>
</dbReference>
<comment type="function">
    <text evidence="10">Necessary for normal cell division and for the maintenance of normal septation.</text>
</comment>
<proteinExistence type="inferred from homology"/>
<dbReference type="FunFam" id="3.40.50.300:FF:000098">
    <property type="entry name" value="Probable GTP-binding protein EngB"/>
    <property type="match status" value="1"/>
</dbReference>
<comment type="cofactor">
    <cofactor evidence="1">
        <name>Mg(2+)</name>
        <dbReference type="ChEBI" id="CHEBI:18420"/>
    </cofactor>
</comment>
<organism evidence="12 13">
    <name type="scientific">Halioxenophilus aromaticivorans</name>
    <dbReference type="NCBI Taxonomy" id="1306992"/>
    <lineage>
        <taxon>Bacteria</taxon>
        <taxon>Pseudomonadati</taxon>
        <taxon>Pseudomonadota</taxon>
        <taxon>Gammaproteobacteria</taxon>
        <taxon>Alteromonadales</taxon>
        <taxon>Alteromonadaceae</taxon>
        <taxon>Halioxenophilus</taxon>
    </lineage>
</organism>
<dbReference type="PANTHER" id="PTHR11649">
    <property type="entry name" value="MSS1/TRME-RELATED GTP-BINDING PROTEIN"/>
    <property type="match status" value="1"/>
</dbReference>
<keyword evidence="7 10" id="KW-0342">GTP-binding</keyword>
<evidence type="ECO:0000256" key="9">
    <source>
        <dbReference type="ARBA" id="ARBA00023306"/>
    </source>
</evidence>
<dbReference type="SUPFAM" id="SSF52540">
    <property type="entry name" value="P-loop containing nucleoside triphosphate hydrolases"/>
    <property type="match status" value="1"/>
</dbReference>
<evidence type="ECO:0000256" key="7">
    <source>
        <dbReference type="ARBA" id="ARBA00023134"/>
    </source>
</evidence>
<evidence type="ECO:0000256" key="4">
    <source>
        <dbReference type="ARBA" id="ARBA00022723"/>
    </source>
</evidence>
<keyword evidence="3 10" id="KW-0132">Cell division</keyword>
<feature type="domain" description="EngB-type G" evidence="11">
    <location>
        <begin position="25"/>
        <end position="202"/>
    </location>
</feature>
<evidence type="ECO:0000259" key="11">
    <source>
        <dbReference type="PROSITE" id="PS51706"/>
    </source>
</evidence>
<evidence type="ECO:0000256" key="10">
    <source>
        <dbReference type="HAMAP-Rule" id="MF_00321"/>
    </source>
</evidence>
<dbReference type="GO" id="GO:0005829">
    <property type="term" value="C:cytosol"/>
    <property type="evidence" value="ECO:0007669"/>
    <property type="project" value="TreeGrafter"/>
</dbReference>